<evidence type="ECO:0000313" key="4">
    <source>
        <dbReference type="EMBL" id="ETW02281.1"/>
    </source>
</evidence>
<evidence type="ECO:0000256" key="1">
    <source>
        <dbReference type="ARBA" id="ARBA00022737"/>
    </source>
</evidence>
<keyword evidence="3" id="KW-0812">Transmembrane</keyword>
<feature type="transmembrane region" description="Helical" evidence="3">
    <location>
        <begin position="389"/>
        <end position="407"/>
    </location>
</feature>
<evidence type="ECO:0000256" key="3">
    <source>
        <dbReference type="SAM" id="Phobius"/>
    </source>
</evidence>
<proteinExistence type="predicted"/>
<dbReference type="PANTHER" id="PTHR44227">
    <property type="match status" value="1"/>
</dbReference>
<dbReference type="RefSeq" id="XP_008868886.1">
    <property type="nucleotide sequence ID" value="XM_008870664.1"/>
</dbReference>
<dbReference type="OrthoDB" id="195091at2759"/>
<dbReference type="STRING" id="157072.A0A024U783"/>
<dbReference type="GeneID" id="20082880"/>
<accession>A0A024U783</accession>
<dbReference type="InterPro" id="IPR011990">
    <property type="entry name" value="TPR-like_helical_dom_sf"/>
</dbReference>
<dbReference type="GO" id="GO:0005783">
    <property type="term" value="C:endoplasmic reticulum"/>
    <property type="evidence" value="ECO:0007669"/>
    <property type="project" value="TreeGrafter"/>
</dbReference>
<keyword evidence="3" id="KW-1133">Transmembrane helix</keyword>
<dbReference type="PANTHER" id="PTHR44227:SF3">
    <property type="entry name" value="PROTEIN O-MANNOSYL-TRANSFERASE TMTC4"/>
    <property type="match status" value="1"/>
</dbReference>
<feature type="transmembrane region" description="Helical" evidence="3">
    <location>
        <begin position="149"/>
        <end position="168"/>
    </location>
</feature>
<feature type="transmembrane region" description="Helical" evidence="3">
    <location>
        <begin position="235"/>
        <end position="253"/>
    </location>
</feature>
<dbReference type="Gene3D" id="1.25.40.10">
    <property type="entry name" value="Tetratricopeptide repeat domain"/>
    <property type="match status" value="1"/>
</dbReference>
<dbReference type="GO" id="GO:0030968">
    <property type="term" value="P:endoplasmic reticulum unfolded protein response"/>
    <property type="evidence" value="ECO:0007669"/>
    <property type="project" value="TreeGrafter"/>
</dbReference>
<dbReference type="VEuPathDB" id="FungiDB:H310_05830"/>
<protein>
    <submittedName>
        <fullName evidence="4">Uncharacterized protein</fullName>
    </submittedName>
</protein>
<dbReference type="EMBL" id="KI913961">
    <property type="protein sequence ID" value="ETW02281.1"/>
    <property type="molecule type" value="Genomic_DNA"/>
</dbReference>
<organism evidence="4">
    <name type="scientific">Aphanomyces invadans</name>
    <dbReference type="NCBI Taxonomy" id="157072"/>
    <lineage>
        <taxon>Eukaryota</taxon>
        <taxon>Sar</taxon>
        <taxon>Stramenopiles</taxon>
        <taxon>Oomycota</taxon>
        <taxon>Saprolegniomycetes</taxon>
        <taxon>Saprolegniales</taxon>
        <taxon>Verrucalvaceae</taxon>
        <taxon>Aphanomyces</taxon>
    </lineage>
</organism>
<feature type="transmembrane region" description="Helical" evidence="3">
    <location>
        <begin position="119"/>
        <end position="137"/>
    </location>
</feature>
<keyword evidence="2" id="KW-0802">TPR repeat</keyword>
<feature type="transmembrane region" description="Helical" evidence="3">
    <location>
        <begin position="273"/>
        <end position="290"/>
    </location>
</feature>
<feature type="transmembrane region" description="Helical" evidence="3">
    <location>
        <begin position="334"/>
        <end position="354"/>
    </location>
</feature>
<dbReference type="GO" id="GO:0035269">
    <property type="term" value="P:protein O-linked glycosylation via mannose"/>
    <property type="evidence" value="ECO:0007669"/>
    <property type="project" value="TreeGrafter"/>
</dbReference>
<keyword evidence="1" id="KW-0677">Repeat</keyword>
<dbReference type="SUPFAM" id="SSF48452">
    <property type="entry name" value="TPR-like"/>
    <property type="match status" value="1"/>
</dbReference>
<name>A0A024U783_9STRA</name>
<feature type="transmembrane region" description="Helical" evidence="3">
    <location>
        <begin position="366"/>
        <end position="383"/>
    </location>
</feature>
<evidence type="ECO:0000256" key="2">
    <source>
        <dbReference type="ARBA" id="ARBA00022803"/>
    </source>
</evidence>
<feature type="transmembrane region" description="Helical" evidence="3">
    <location>
        <begin position="188"/>
        <end position="214"/>
    </location>
</feature>
<reference evidence="4" key="1">
    <citation type="submission" date="2013-12" db="EMBL/GenBank/DDBJ databases">
        <title>The Genome Sequence of Aphanomyces invadans NJM9701.</title>
        <authorList>
            <consortium name="The Broad Institute Genomics Platform"/>
            <person name="Russ C."/>
            <person name="Tyler B."/>
            <person name="van West P."/>
            <person name="Dieguez-Uribeondo J."/>
            <person name="Young S.K."/>
            <person name="Zeng Q."/>
            <person name="Gargeya S."/>
            <person name="Fitzgerald M."/>
            <person name="Abouelleil A."/>
            <person name="Alvarado L."/>
            <person name="Chapman S.B."/>
            <person name="Gainer-Dewar J."/>
            <person name="Goldberg J."/>
            <person name="Griggs A."/>
            <person name="Gujja S."/>
            <person name="Hansen M."/>
            <person name="Howarth C."/>
            <person name="Imamovic A."/>
            <person name="Ireland A."/>
            <person name="Larimer J."/>
            <person name="McCowan C."/>
            <person name="Murphy C."/>
            <person name="Pearson M."/>
            <person name="Poon T.W."/>
            <person name="Priest M."/>
            <person name="Roberts A."/>
            <person name="Saif S."/>
            <person name="Shea T."/>
            <person name="Sykes S."/>
            <person name="Wortman J."/>
            <person name="Nusbaum C."/>
            <person name="Birren B."/>
        </authorList>
    </citation>
    <scope>NUCLEOTIDE SEQUENCE [LARGE SCALE GENOMIC DNA]</scope>
    <source>
        <strain evidence="4">NJM9701</strain>
    </source>
</reference>
<sequence length="569" mass="63544">MERPLVSAFLMCTMIYAAPLLCGSWEFLLTWDDSINFVENEVISRLDWRHFRAMLCEVRIGVYEPLAHLLKAMVFAACGLNSQCVRLITLTLHAASCYVLRQVSIDLLALLLDSLEPKATSLGCTLSAFLYFIHPLNVEVVAWPSAQPYALALFFVSMCYYVHVANWSRPGIKASSTYALARRLLPTVLYGCAVLSKSVAVLAPAGLVFIDVLICLKRPSINPSLRWHVLQLLRGFFGFGVVGAMAVWAMVASNKGGDTWEADPLHIPFHECIVKAFVMISWTIRTFVWPTELRAHYSLLPGDMNFSTNSTSLLSLVACIGITMWSLSRRAVCPSALAAWTYSVVMLLPVCGLVQHGIITLTADRYVYFPTLVAIPLLGAGIAHATKLGINSCLVSFTAIFLAFALLSARQMNTWRNDETLWLHNIKQDPADWRALDHLADYYARVGRVAESPPYWERSLWHMPRTGVKAKLQQARLLMYLGRYDEGCALYESELQRHPRSTHLLNNVGVCHMRSSKYALAKQSFQDAVEFAVGLAGDVGGVDTSTPQLNLRQLEAWDGQADYHANLMW</sequence>
<feature type="transmembrane region" description="Helical" evidence="3">
    <location>
        <begin position="311"/>
        <end position="328"/>
    </location>
</feature>
<keyword evidence="3" id="KW-0472">Membrane</keyword>
<dbReference type="eggNOG" id="ENOG502RZ10">
    <property type="taxonomic scope" value="Eukaryota"/>
</dbReference>
<dbReference type="GO" id="GO:0000030">
    <property type="term" value="F:mannosyltransferase activity"/>
    <property type="evidence" value="ECO:0007669"/>
    <property type="project" value="TreeGrafter"/>
</dbReference>
<dbReference type="InterPro" id="IPR052346">
    <property type="entry name" value="O-mannosyl-transferase_TMTC"/>
</dbReference>
<gene>
    <name evidence="4" type="ORF">H310_05830</name>
</gene>
<dbReference type="AlphaFoldDB" id="A0A024U783"/>